<dbReference type="PANTHER" id="PTHR45528">
    <property type="entry name" value="SENSOR HISTIDINE KINASE CPXA"/>
    <property type="match status" value="1"/>
</dbReference>
<dbReference type="PROSITE" id="PS50885">
    <property type="entry name" value="HAMP"/>
    <property type="match status" value="1"/>
</dbReference>
<keyword evidence="5" id="KW-0597">Phosphoprotein</keyword>
<proteinExistence type="predicted"/>
<dbReference type="SUPFAM" id="SSF158472">
    <property type="entry name" value="HAMP domain-like"/>
    <property type="match status" value="1"/>
</dbReference>
<dbReference type="SUPFAM" id="SSF55874">
    <property type="entry name" value="ATPase domain of HSP90 chaperone/DNA topoisomerase II/histidine kinase"/>
    <property type="match status" value="1"/>
</dbReference>
<dbReference type="InterPro" id="IPR003594">
    <property type="entry name" value="HATPase_dom"/>
</dbReference>
<dbReference type="InterPro" id="IPR004358">
    <property type="entry name" value="Sig_transdc_His_kin-like_C"/>
</dbReference>
<evidence type="ECO:0000256" key="14">
    <source>
        <dbReference type="SAM" id="Phobius"/>
    </source>
</evidence>
<dbReference type="Gene3D" id="1.10.287.130">
    <property type="match status" value="1"/>
</dbReference>
<evidence type="ECO:0000256" key="10">
    <source>
        <dbReference type="ARBA" id="ARBA00022840"/>
    </source>
</evidence>
<accession>A0A923ECB7</accession>
<keyword evidence="7 14" id="KW-0812">Transmembrane</keyword>
<dbReference type="GO" id="GO:0005524">
    <property type="term" value="F:ATP binding"/>
    <property type="evidence" value="ECO:0007669"/>
    <property type="project" value="UniProtKB-KW"/>
</dbReference>
<keyword evidence="13 14" id="KW-0472">Membrane</keyword>
<comment type="subcellular location">
    <subcellularLocation>
        <location evidence="2">Cell membrane</location>
        <topology evidence="2">Multi-pass membrane protein</topology>
    </subcellularLocation>
</comment>
<dbReference type="CDD" id="cd00075">
    <property type="entry name" value="HATPase"/>
    <property type="match status" value="1"/>
</dbReference>
<dbReference type="CDD" id="cd06225">
    <property type="entry name" value="HAMP"/>
    <property type="match status" value="1"/>
</dbReference>
<keyword evidence="8" id="KW-0547">Nucleotide-binding</keyword>
<evidence type="ECO:0000256" key="9">
    <source>
        <dbReference type="ARBA" id="ARBA00022777"/>
    </source>
</evidence>
<dbReference type="InterPro" id="IPR036097">
    <property type="entry name" value="HisK_dim/P_sf"/>
</dbReference>
<keyword evidence="4" id="KW-1003">Cell membrane</keyword>
<dbReference type="PANTHER" id="PTHR45528:SF1">
    <property type="entry name" value="SENSOR HISTIDINE KINASE CPXA"/>
    <property type="match status" value="1"/>
</dbReference>
<dbReference type="EC" id="2.7.13.3" evidence="3"/>
<sequence length="439" mass="50308">MGKITKKLIKSFFLIISILVFLCFLGSSIFLSKFYVSQQYNGLKNKCTSVYESIKDNVPYKDLDANGFIINNGNVSIIGRGKMGVMSFLHTKGIDTLNEKGKFKNPMNEEFLYYKLDTDIGKIVIFENSKAISEYLKVVYIILISIFLLAMILCIPFISYMGKKFTYPILKLQQASNEIANGNFNIYIDISTKDEMEDLSFSLKNMASKLEKKHSMQRDFIANVSHDFKTPLSIIRNYSEAIIDGLIDADESKKYSKEIIEEVDKLNVLVLDILELSKLQEGAYKLDKSYFSLYTFLSSCINKFIYKAQNKNIIMNLNFQIDNKEIYVYADKVALERVLYNFIDNAIKFSTVNSIIEISSKYNNDDIIVSVKDNGFGIEEKMLDEIWNRYYKHSKSGGMGLGLPICSEILKLHNFEYGVKSIALNGSTFYFVIDKKSIK</sequence>
<dbReference type="AlphaFoldDB" id="A0A923ECB7"/>
<dbReference type="InterPro" id="IPR050398">
    <property type="entry name" value="HssS/ArlS-like"/>
</dbReference>
<keyword evidence="11 14" id="KW-1133">Transmembrane helix</keyword>
<feature type="domain" description="Histidine kinase" evidence="15">
    <location>
        <begin position="223"/>
        <end position="437"/>
    </location>
</feature>
<evidence type="ECO:0000256" key="12">
    <source>
        <dbReference type="ARBA" id="ARBA00023012"/>
    </source>
</evidence>
<feature type="transmembrane region" description="Helical" evidence="14">
    <location>
        <begin position="12"/>
        <end position="36"/>
    </location>
</feature>
<dbReference type="Pfam" id="PF00512">
    <property type="entry name" value="HisKA"/>
    <property type="match status" value="1"/>
</dbReference>
<comment type="catalytic activity">
    <reaction evidence="1">
        <text>ATP + protein L-histidine = ADP + protein N-phospho-L-histidine.</text>
        <dbReference type="EC" id="2.7.13.3"/>
    </reaction>
</comment>
<dbReference type="Proteomes" id="UP000563151">
    <property type="component" value="Unassembled WGS sequence"/>
</dbReference>
<evidence type="ECO:0000313" key="18">
    <source>
        <dbReference type="Proteomes" id="UP000563151"/>
    </source>
</evidence>
<evidence type="ECO:0000256" key="13">
    <source>
        <dbReference type="ARBA" id="ARBA00023136"/>
    </source>
</evidence>
<evidence type="ECO:0000256" key="4">
    <source>
        <dbReference type="ARBA" id="ARBA00022475"/>
    </source>
</evidence>
<dbReference type="EMBL" id="JAAZWO010000025">
    <property type="protein sequence ID" value="MBC2399292.1"/>
    <property type="molecule type" value="Genomic_DNA"/>
</dbReference>
<dbReference type="InterPro" id="IPR005467">
    <property type="entry name" value="His_kinase_dom"/>
</dbReference>
<keyword evidence="18" id="KW-1185">Reference proteome</keyword>
<dbReference type="SMART" id="SM00304">
    <property type="entry name" value="HAMP"/>
    <property type="match status" value="1"/>
</dbReference>
<dbReference type="SMART" id="SM00387">
    <property type="entry name" value="HATPase_c"/>
    <property type="match status" value="1"/>
</dbReference>
<dbReference type="InterPro" id="IPR003660">
    <property type="entry name" value="HAMP_dom"/>
</dbReference>
<keyword evidence="12" id="KW-0902">Two-component regulatory system</keyword>
<dbReference type="Pfam" id="PF02518">
    <property type="entry name" value="HATPase_c"/>
    <property type="match status" value="1"/>
</dbReference>
<dbReference type="GO" id="GO:0000155">
    <property type="term" value="F:phosphorelay sensor kinase activity"/>
    <property type="evidence" value="ECO:0007669"/>
    <property type="project" value="InterPro"/>
</dbReference>
<evidence type="ECO:0000256" key="3">
    <source>
        <dbReference type="ARBA" id="ARBA00012438"/>
    </source>
</evidence>
<dbReference type="Pfam" id="PF00672">
    <property type="entry name" value="HAMP"/>
    <property type="match status" value="1"/>
</dbReference>
<dbReference type="InterPro" id="IPR036890">
    <property type="entry name" value="HATPase_C_sf"/>
</dbReference>
<dbReference type="CDD" id="cd00082">
    <property type="entry name" value="HisKA"/>
    <property type="match status" value="1"/>
</dbReference>
<feature type="domain" description="HAMP" evidence="16">
    <location>
        <begin position="163"/>
        <end position="215"/>
    </location>
</feature>
<dbReference type="PROSITE" id="PS50109">
    <property type="entry name" value="HIS_KIN"/>
    <property type="match status" value="1"/>
</dbReference>
<evidence type="ECO:0000256" key="8">
    <source>
        <dbReference type="ARBA" id="ARBA00022741"/>
    </source>
</evidence>
<organism evidence="17 18">
    <name type="scientific">Clostridium tetanomorphum</name>
    <dbReference type="NCBI Taxonomy" id="1553"/>
    <lineage>
        <taxon>Bacteria</taxon>
        <taxon>Bacillati</taxon>
        <taxon>Bacillota</taxon>
        <taxon>Clostridia</taxon>
        <taxon>Eubacteriales</taxon>
        <taxon>Clostridiaceae</taxon>
        <taxon>Clostridium</taxon>
    </lineage>
</organism>
<evidence type="ECO:0000259" key="16">
    <source>
        <dbReference type="PROSITE" id="PS50885"/>
    </source>
</evidence>
<evidence type="ECO:0000256" key="11">
    <source>
        <dbReference type="ARBA" id="ARBA00022989"/>
    </source>
</evidence>
<feature type="transmembrane region" description="Helical" evidence="14">
    <location>
        <begin position="138"/>
        <end position="161"/>
    </location>
</feature>
<evidence type="ECO:0000259" key="15">
    <source>
        <dbReference type="PROSITE" id="PS50109"/>
    </source>
</evidence>
<dbReference type="SUPFAM" id="SSF47384">
    <property type="entry name" value="Homodimeric domain of signal transducing histidine kinase"/>
    <property type="match status" value="1"/>
</dbReference>
<evidence type="ECO:0000313" key="17">
    <source>
        <dbReference type="EMBL" id="MBC2399292.1"/>
    </source>
</evidence>
<dbReference type="Gene3D" id="3.30.565.10">
    <property type="entry name" value="Histidine kinase-like ATPase, C-terminal domain"/>
    <property type="match status" value="1"/>
</dbReference>
<evidence type="ECO:0000256" key="7">
    <source>
        <dbReference type="ARBA" id="ARBA00022692"/>
    </source>
</evidence>
<evidence type="ECO:0000256" key="6">
    <source>
        <dbReference type="ARBA" id="ARBA00022679"/>
    </source>
</evidence>
<protein>
    <recommendedName>
        <fullName evidence="3">histidine kinase</fullName>
        <ecNumber evidence="3">2.7.13.3</ecNumber>
    </recommendedName>
</protein>
<evidence type="ECO:0000256" key="1">
    <source>
        <dbReference type="ARBA" id="ARBA00000085"/>
    </source>
</evidence>
<gene>
    <name evidence="17" type="ORF">HGG79_16160</name>
</gene>
<dbReference type="FunFam" id="1.10.287.130:FF:000001">
    <property type="entry name" value="Two-component sensor histidine kinase"/>
    <property type="match status" value="1"/>
</dbReference>
<keyword evidence="10" id="KW-0067">ATP-binding</keyword>
<evidence type="ECO:0000256" key="5">
    <source>
        <dbReference type="ARBA" id="ARBA00022553"/>
    </source>
</evidence>
<dbReference type="PRINTS" id="PR00344">
    <property type="entry name" value="BCTRLSENSOR"/>
</dbReference>
<dbReference type="GO" id="GO:0005886">
    <property type="term" value="C:plasma membrane"/>
    <property type="evidence" value="ECO:0007669"/>
    <property type="project" value="UniProtKB-SubCell"/>
</dbReference>
<dbReference type="InterPro" id="IPR003661">
    <property type="entry name" value="HisK_dim/P_dom"/>
</dbReference>
<reference evidence="17 18" key="1">
    <citation type="submission" date="2020-04" db="EMBL/GenBank/DDBJ databases">
        <title>Genomic insights into acetone-butanol-ethanol (ABE) fermentation by sequencing solventogenic clostridia strains.</title>
        <authorList>
            <person name="Brown S."/>
        </authorList>
    </citation>
    <scope>NUCLEOTIDE SEQUENCE [LARGE SCALE GENOMIC DNA]</scope>
    <source>
        <strain evidence="17 18">DJ011</strain>
    </source>
</reference>
<dbReference type="SMART" id="SM00388">
    <property type="entry name" value="HisKA"/>
    <property type="match status" value="1"/>
</dbReference>
<dbReference type="RefSeq" id="WP_035151964.1">
    <property type="nucleotide sequence ID" value="NZ_JAAZWO010000025.1"/>
</dbReference>
<name>A0A923ECB7_CLOTT</name>
<comment type="caution">
    <text evidence="17">The sequence shown here is derived from an EMBL/GenBank/DDBJ whole genome shotgun (WGS) entry which is preliminary data.</text>
</comment>
<evidence type="ECO:0000256" key="2">
    <source>
        <dbReference type="ARBA" id="ARBA00004651"/>
    </source>
</evidence>
<keyword evidence="6" id="KW-0808">Transferase</keyword>
<keyword evidence="9 17" id="KW-0418">Kinase</keyword>
<dbReference type="Gene3D" id="6.10.340.10">
    <property type="match status" value="1"/>
</dbReference>